<feature type="transmembrane region" description="Helical" evidence="6">
    <location>
        <begin position="176"/>
        <end position="201"/>
    </location>
</feature>
<evidence type="ECO:0000256" key="3">
    <source>
        <dbReference type="ARBA" id="ARBA00022692"/>
    </source>
</evidence>
<keyword evidence="5 6" id="KW-0472">Membrane</keyword>
<feature type="transmembrane region" description="Helical" evidence="6">
    <location>
        <begin position="147"/>
        <end position="164"/>
    </location>
</feature>
<protein>
    <submittedName>
        <fullName evidence="7">Lysine transporter LysE</fullName>
    </submittedName>
</protein>
<dbReference type="OrthoDB" id="581870at2"/>
<evidence type="ECO:0000256" key="5">
    <source>
        <dbReference type="ARBA" id="ARBA00023136"/>
    </source>
</evidence>
<dbReference type="AlphaFoldDB" id="A0A0D0IQK1"/>
<feature type="transmembrane region" description="Helical" evidence="6">
    <location>
        <begin position="38"/>
        <end position="60"/>
    </location>
</feature>
<gene>
    <name evidence="7" type="ORF">SD72_01470</name>
</gene>
<dbReference type="Pfam" id="PF01810">
    <property type="entry name" value="LysE"/>
    <property type="match status" value="1"/>
</dbReference>
<keyword evidence="4 6" id="KW-1133">Transmembrane helix</keyword>
<comment type="subcellular location">
    <subcellularLocation>
        <location evidence="1">Cell membrane</location>
        <topology evidence="1">Multi-pass membrane protein</topology>
    </subcellularLocation>
</comment>
<evidence type="ECO:0000313" key="7">
    <source>
        <dbReference type="EMBL" id="KIP53864.1"/>
    </source>
</evidence>
<proteinExistence type="predicted"/>
<organism evidence="7 8">
    <name type="scientific">Leucobacter komagatae</name>
    <dbReference type="NCBI Taxonomy" id="55969"/>
    <lineage>
        <taxon>Bacteria</taxon>
        <taxon>Bacillati</taxon>
        <taxon>Actinomycetota</taxon>
        <taxon>Actinomycetes</taxon>
        <taxon>Micrococcales</taxon>
        <taxon>Microbacteriaceae</taxon>
        <taxon>Leucobacter</taxon>
    </lineage>
</organism>
<name>A0A0D0IQK1_9MICO</name>
<dbReference type="GO" id="GO:0005886">
    <property type="term" value="C:plasma membrane"/>
    <property type="evidence" value="ECO:0007669"/>
    <property type="project" value="UniProtKB-SubCell"/>
</dbReference>
<dbReference type="InterPro" id="IPR001123">
    <property type="entry name" value="LeuE-type"/>
</dbReference>
<comment type="caution">
    <text evidence="7">The sequence shown here is derived from an EMBL/GenBank/DDBJ whole genome shotgun (WGS) entry which is preliminary data.</text>
</comment>
<dbReference type="GO" id="GO:0015171">
    <property type="term" value="F:amino acid transmembrane transporter activity"/>
    <property type="evidence" value="ECO:0007669"/>
    <property type="project" value="TreeGrafter"/>
</dbReference>
<keyword evidence="2" id="KW-1003">Cell membrane</keyword>
<feature type="transmembrane region" description="Helical" evidence="6">
    <location>
        <begin position="6"/>
        <end position="26"/>
    </location>
</feature>
<keyword evidence="8" id="KW-1185">Reference proteome</keyword>
<evidence type="ECO:0000256" key="6">
    <source>
        <dbReference type="SAM" id="Phobius"/>
    </source>
</evidence>
<feature type="transmembrane region" description="Helical" evidence="6">
    <location>
        <begin position="66"/>
        <end position="87"/>
    </location>
</feature>
<evidence type="ECO:0000256" key="4">
    <source>
        <dbReference type="ARBA" id="ARBA00022989"/>
    </source>
</evidence>
<accession>A0A0D0IQK1</accession>
<feature type="transmembrane region" description="Helical" evidence="6">
    <location>
        <begin position="124"/>
        <end position="141"/>
    </location>
</feature>
<sequence length="205" mass="20976">MEQFVAVAAAHFVALLIPGVDFFLIVRATTTGGWKNATGACAGIAAANGIFIAAAFSGMSAISQPALLAVIQLAGGVFLIVMGVAFFRSPAAVSLDGGPRPAGATWAKNFGLGLASGLLNPKNALFYVSLAAAVSTAAPAALLGYGLWMFTVVLVWDLFVALALGTRRALDRMRRILPWLTKLAGGVLVLFGGAMLVTLAVRVAG</sequence>
<dbReference type="EMBL" id="JXSQ01000001">
    <property type="protein sequence ID" value="KIP53864.1"/>
    <property type="molecule type" value="Genomic_DNA"/>
</dbReference>
<dbReference type="PANTHER" id="PTHR30086">
    <property type="entry name" value="ARGININE EXPORTER PROTEIN ARGO"/>
    <property type="match status" value="1"/>
</dbReference>
<dbReference type="Proteomes" id="UP000032120">
    <property type="component" value="Unassembled WGS sequence"/>
</dbReference>
<evidence type="ECO:0000256" key="2">
    <source>
        <dbReference type="ARBA" id="ARBA00022475"/>
    </source>
</evidence>
<dbReference type="PANTHER" id="PTHR30086:SF17">
    <property type="entry name" value="LYSE FAMILY TRANSLOCATOR"/>
    <property type="match status" value="1"/>
</dbReference>
<evidence type="ECO:0000313" key="8">
    <source>
        <dbReference type="Proteomes" id="UP000032120"/>
    </source>
</evidence>
<evidence type="ECO:0000256" key="1">
    <source>
        <dbReference type="ARBA" id="ARBA00004651"/>
    </source>
</evidence>
<reference evidence="7 8" key="1">
    <citation type="submission" date="2015-01" db="EMBL/GenBank/DDBJ databases">
        <title>Draft genome sequence of Leucobacter komagatae strain VKM ST2845.</title>
        <authorList>
            <person name="Karlyshev A.V."/>
            <person name="Kudryashova E.B."/>
        </authorList>
    </citation>
    <scope>NUCLEOTIDE SEQUENCE [LARGE SCALE GENOMIC DNA]</scope>
    <source>
        <strain evidence="7 8">VKM ST2845</strain>
    </source>
</reference>
<keyword evidence="3 6" id="KW-0812">Transmembrane</keyword>
<dbReference type="RefSeq" id="WP_042542622.1">
    <property type="nucleotide sequence ID" value="NZ_JXSQ01000001.1"/>
</dbReference>